<reference evidence="2" key="2">
    <citation type="submission" date="2020-09" db="EMBL/GenBank/DDBJ databases">
        <authorList>
            <person name="Luo X."/>
        </authorList>
    </citation>
    <scope>NUCLEOTIDE SEQUENCE</scope>
    <source>
        <strain evidence="2">TRM S81-3</strain>
    </source>
</reference>
<dbReference type="GO" id="GO:0031177">
    <property type="term" value="F:phosphopantetheine binding"/>
    <property type="evidence" value="ECO:0007669"/>
    <property type="project" value="TreeGrafter"/>
</dbReference>
<dbReference type="PANTHER" id="PTHR45527:SF1">
    <property type="entry name" value="FATTY ACID SYNTHASE"/>
    <property type="match status" value="1"/>
</dbReference>
<dbReference type="AlphaFoldDB" id="A0A926KVJ3"/>
<feature type="domain" description="AMP-dependent synthetase/ligase" evidence="1">
    <location>
        <begin position="2"/>
        <end position="64"/>
    </location>
</feature>
<evidence type="ECO:0000313" key="3">
    <source>
        <dbReference type="Proteomes" id="UP000621210"/>
    </source>
</evidence>
<feature type="non-terminal residue" evidence="2">
    <location>
        <position position="1"/>
    </location>
</feature>
<dbReference type="Gene3D" id="3.40.50.980">
    <property type="match status" value="1"/>
</dbReference>
<dbReference type="GO" id="GO:0043041">
    <property type="term" value="P:amino acid activation for nonribosomal peptide biosynthetic process"/>
    <property type="evidence" value="ECO:0007669"/>
    <property type="project" value="TreeGrafter"/>
</dbReference>
<comment type="caution">
    <text evidence="2">The sequence shown here is derived from an EMBL/GenBank/DDBJ whole genome shotgun (WGS) entry which is preliminary data.</text>
</comment>
<accession>A0A926KVJ3</accession>
<name>A0A926KVJ3_9ACTN</name>
<evidence type="ECO:0000313" key="2">
    <source>
        <dbReference type="EMBL" id="MBD0417630.1"/>
    </source>
</evidence>
<gene>
    <name evidence="2" type="ORF">H0H10_00230</name>
</gene>
<organism evidence="2 3">
    <name type="scientific">Streptomyces griseicoloratus</name>
    <dbReference type="NCBI Taxonomy" id="2752516"/>
    <lineage>
        <taxon>Bacteria</taxon>
        <taxon>Bacillati</taxon>
        <taxon>Actinomycetota</taxon>
        <taxon>Actinomycetes</taxon>
        <taxon>Kitasatosporales</taxon>
        <taxon>Streptomycetaceae</taxon>
        <taxon>Streptomyces</taxon>
    </lineage>
</organism>
<proteinExistence type="predicted"/>
<dbReference type="EMBL" id="JACVQF010000015">
    <property type="protein sequence ID" value="MBD0417630.1"/>
    <property type="molecule type" value="Genomic_DNA"/>
</dbReference>
<dbReference type="PANTHER" id="PTHR45527">
    <property type="entry name" value="NONRIBOSOMAL PEPTIDE SYNTHETASE"/>
    <property type="match status" value="1"/>
</dbReference>
<dbReference type="Proteomes" id="UP000621210">
    <property type="component" value="Unassembled WGS sequence"/>
</dbReference>
<dbReference type="Pfam" id="PF00501">
    <property type="entry name" value="AMP-binding"/>
    <property type="match status" value="1"/>
</dbReference>
<protein>
    <submittedName>
        <fullName evidence="2">AMP-binding protein</fullName>
    </submittedName>
</protein>
<dbReference type="GO" id="GO:0005829">
    <property type="term" value="C:cytosol"/>
    <property type="evidence" value="ECO:0007669"/>
    <property type="project" value="TreeGrafter"/>
</dbReference>
<reference evidence="2" key="1">
    <citation type="submission" date="2020-09" db="EMBL/GenBank/DDBJ databases">
        <title>Streptomyces grisecoloratus sp. nov., isolated from cotton soil.</title>
        <authorList>
            <person name="Xing L."/>
        </authorList>
    </citation>
    <scope>NUCLEOTIDE SEQUENCE</scope>
    <source>
        <strain evidence="2">TRM S81-3</strain>
    </source>
</reference>
<evidence type="ECO:0000259" key="1">
    <source>
        <dbReference type="Pfam" id="PF00501"/>
    </source>
</evidence>
<dbReference type="SUPFAM" id="SSF56801">
    <property type="entry name" value="Acetyl-CoA synthetase-like"/>
    <property type="match status" value="1"/>
</dbReference>
<feature type="non-terminal residue" evidence="2">
    <location>
        <position position="98"/>
    </location>
</feature>
<dbReference type="GO" id="GO:0044550">
    <property type="term" value="P:secondary metabolite biosynthetic process"/>
    <property type="evidence" value="ECO:0007669"/>
    <property type="project" value="TreeGrafter"/>
</dbReference>
<dbReference type="InterPro" id="IPR000873">
    <property type="entry name" value="AMP-dep_synth/lig_dom"/>
</dbReference>
<sequence length="98" mass="9938">HVLRARGVTAESVVGLCLPRGLDMVVAIVAVWKAGAAYVPLDPDYPAERCTFMLADSGADVVVGLGELTRGLAVAGLQVVDLDAPGVVAELAGVPEGV</sequence>
<keyword evidence="3" id="KW-1185">Reference proteome</keyword>